<dbReference type="Pfam" id="PF01814">
    <property type="entry name" value="Hemerythrin"/>
    <property type="match status" value="1"/>
</dbReference>
<dbReference type="EMBL" id="CP138592">
    <property type="protein sequence ID" value="WPH04478.1"/>
    <property type="molecule type" value="Genomic_DNA"/>
</dbReference>
<evidence type="ECO:0000259" key="1">
    <source>
        <dbReference type="Pfam" id="PF01814"/>
    </source>
</evidence>
<dbReference type="PANTHER" id="PTHR38048">
    <property type="entry name" value="EXPRESSED PROTEIN"/>
    <property type="match status" value="1"/>
</dbReference>
<dbReference type="InterPro" id="IPR053206">
    <property type="entry name" value="Dimeric_xanthone_biosynth"/>
</dbReference>
<proteinExistence type="predicted"/>
<dbReference type="AlphaFoldDB" id="A0AAQ3MCC1"/>
<organism evidence="2 3">
    <name type="scientific">Acrodontium crateriforme</name>
    <dbReference type="NCBI Taxonomy" id="150365"/>
    <lineage>
        <taxon>Eukaryota</taxon>
        <taxon>Fungi</taxon>
        <taxon>Dikarya</taxon>
        <taxon>Ascomycota</taxon>
        <taxon>Pezizomycotina</taxon>
        <taxon>Dothideomycetes</taxon>
        <taxon>Dothideomycetidae</taxon>
        <taxon>Mycosphaerellales</taxon>
        <taxon>Teratosphaeriaceae</taxon>
        <taxon>Acrodontium</taxon>
    </lineage>
</organism>
<keyword evidence="3" id="KW-1185">Reference proteome</keyword>
<evidence type="ECO:0000313" key="3">
    <source>
        <dbReference type="Proteomes" id="UP001303373"/>
    </source>
</evidence>
<dbReference type="Proteomes" id="UP001303373">
    <property type="component" value="Chromosome 13"/>
</dbReference>
<reference evidence="2 3" key="1">
    <citation type="submission" date="2023-11" db="EMBL/GenBank/DDBJ databases">
        <title>An acidophilic fungus is an integral part of prey digestion in a carnivorous sundew plant.</title>
        <authorList>
            <person name="Tsai I.J."/>
        </authorList>
    </citation>
    <scope>NUCLEOTIDE SEQUENCE [LARGE SCALE GENOMIC DNA]</scope>
    <source>
        <strain evidence="2">169a</strain>
    </source>
</reference>
<name>A0AAQ3MCC1_9PEZI</name>
<gene>
    <name evidence="2" type="ORF">R9X50_00736900</name>
</gene>
<protein>
    <recommendedName>
        <fullName evidence="1">Hemerythrin-like domain-containing protein</fullName>
    </recommendedName>
</protein>
<dbReference type="PANTHER" id="PTHR38048:SF1">
    <property type="entry name" value="HEMERYTHRIN-LIKE DOMAIN-CONTAINING PROTEIN"/>
    <property type="match status" value="1"/>
</dbReference>
<accession>A0AAQ3MCC1</accession>
<dbReference type="Gene3D" id="1.20.120.520">
    <property type="entry name" value="nmb1532 protein domain like"/>
    <property type="match status" value="1"/>
</dbReference>
<sequence>MLRASLRNPILLISSVSAPLSSSSLSYPVFGRRIAIVAIISPAAPRVYNSLYTMTESKAEASKAGGKMEDQQKAAPATLPKLSAQDFRVYNRMADRMNNFHENFRRTWEFIYKACETGKRPLGMSIRAFLTTGADFCQHLTLHHGIEERQIYPILARKMPAFKKELELLTQHKHIHHGLDRFEKYINECRSGERELRLDEMKAVMDTFGTVLWEHLDDEVRELGAEKMRLYWTVEEMRRMPM</sequence>
<dbReference type="InterPro" id="IPR012312">
    <property type="entry name" value="Hemerythrin-like"/>
</dbReference>
<dbReference type="CDD" id="cd12108">
    <property type="entry name" value="Hr-like"/>
    <property type="match status" value="1"/>
</dbReference>
<feature type="domain" description="Hemerythrin-like" evidence="1">
    <location>
        <begin position="94"/>
        <end position="223"/>
    </location>
</feature>
<evidence type="ECO:0000313" key="2">
    <source>
        <dbReference type="EMBL" id="WPH04478.1"/>
    </source>
</evidence>